<evidence type="ECO:0000313" key="3">
    <source>
        <dbReference type="Proteomes" id="UP001224392"/>
    </source>
</evidence>
<organism evidence="2 3">
    <name type="scientific">Biformimicrobium ophioploci</name>
    <dbReference type="NCBI Taxonomy" id="3036711"/>
    <lineage>
        <taxon>Bacteria</taxon>
        <taxon>Pseudomonadati</taxon>
        <taxon>Pseudomonadota</taxon>
        <taxon>Gammaproteobacteria</taxon>
        <taxon>Cellvibrionales</taxon>
        <taxon>Microbulbiferaceae</taxon>
        <taxon>Biformimicrobium</taxon>
    </lineage>
</organism>
<reference evidence="2 3" key="1">
    <citation type="submission" date="2023-04" db="EMBL/GenBank/DDBJ databases">
        <title>Marinobulbifer ophiurae gen. nov., sp. Nov., isolate from tissue of brittle star Ophioplocus japonicus.</title>
        <authorList>
            <person name="Kawano K."/>
            <person name="Sawayama S."/>
            <person name="Nakagawa S."/>
        </authorList>
    </citation>
    <scope>NUCLEOTIDE SEQUENCE [LARGE SCALE GENOMIC DNA]</scope>
    <source>
        <strain evidence="2 3">NKW57</strain>
    </source>
</reference>
<feature type="region of interest" description="Disordered" evidence="1">
    <location>
        <begin position="40"/>
        <end position="74"/>
    </location>
</feature>
<proteinExistence type="predicted"/>
<evidence type="ECO:0008006" key="4">
    <source>
        <dbReference type="Google" id="ProtNLM"/>
    </source>
</evidence>
<keyword evidence="3" id="KW-1185">Reference proteome</keyword>
<name>A0ABQ6M1R2_9GAMM</name>
<dbReference type="Proteomes" id="UP001224392">
    <property type="component" value="Unassembled WGS sequence"/>
</dbReference>
<protein>
    <recommendedName>
        <fullName evidence="4">DUF411 domain-containing protein</fullName>
    </recommendedName>
</protein>
<dbReference type="InterPro" id="IPR007332">
    <property type="entry name" value="DUF411"/>
</dbReference>
<accession>A0ABQ6M1R2</accession>
<sequence>MRYAAEIIESFQVYQMTRLFPGLLLLLTTLFVAPAFAQDEVEGPGRSGATATQGEGVGEGMEKNEGEEKRAEQRTFPQDEKILVYKGLFCGCCGGWIDHLEKQGLDAEGKSTRKLAQIKGQHLIPNGYQSCHTGVSREGFVFEGHVPPRMVREFLANPPQDAKGLIVPGMPIGSAGMERGEKFDPYRVFILKNDGSIRTYEKIETYQQQF</sequence>
<comment type="caution">
    <text evidence="2">The sequence shown here is derived from an EMBL/GenBank/DDBJ whole genome shotgun (WGS) entry which is preliminary data.</text>
</comment>
<dbReference type="EMBL" id="BSYJ01000005">
    <property type="protein sequence ID" value="GMG88227.1"/>
    <property type="molecule type" value="Genomic_DNA"/>
</dbReference>
<gene>
    <name evidence="2" type="ORF">MNKW57_25480</name>
</gene>
<evidence type="ECO:0000313" key="2">
    <source>
        <dbReference type="EMBL" id="GMG88227.1"/>
    </source>
</evidence>
<evidence type="ECO:0000256" key="1">
    <source>
        <dbReference type="SAM" id="MobiDB-lite"/>
    </source>
</evidence>
<dbReference type="Pfam" id="PF04214">
    <property type="entry name" value="DUF411"/>
    <property type="match status" value="1"/>
</dbReference>
<feature type="compositionally biased region" description="Basic and acidic residues" evidence="1">
    <location>
        <begin position="60"/>
        <end position="74"/>
    </location>
</feature>